<gene>
    <name evidence="4" type="ORF">M501DRAFT_1018997</name>
</gene>
<dbReference type="PROSITE" id="PS00061">
    <property type="entry name" value="ADH_SHORT"/>
    <property type="match status" value="1"/>
</dbReference>
<dbReference type="OrthoDB" id="417891at2759"/>
<proteinExistence type="inferred from homology"/>
<evidence type="ECO:0000256" key="3">
    <source>
        <dbReference type="ARBA" id="ARBA00023002"/>
    </source>
</evidence>
<reference evidence="4" key="1">
    <citation type="journal article" date="2020" name="Stud. Mycol.">
        <title>101 Dothideomycetes genomes: a test case for predicting lifestyles and emergence of pathogens.</title>
        <authorList>
            <person name="Haridas S."/>
            <person name="Albert R."/>
            <person name="Binder M."/>
            <person name="Bloem J."/>
            <person name="Labutti K."/>
            <person name="Salamov A."/>
            <person name="Andreopoulos B."/>
            <person name="Baker S."/>
            <person name="Barry K."/>
            <person name="Bills G."/>
            <person name="Bluhm B."/>
            <person name="Cannon C."/>
            <person name="Castanera R."/>
            <person name="Culley D."/>
            <person name="Daum C."/>
            <person name="Ezra D."/>
            <person name="Gonzalez J."/>
            <person name="Henrissat B."/>
            <person name="Kuo A."/>
            <person name="Liang C."/>
            <person name="Lipzen A."/>
            <person name="Lutzoni F."/>
            <person name="Magnuson J."/>
            <person name="Mondo S."/>
            <person name="Nolan M."/>
            <person name="Ohm R."/>
            <person name="Pangilinan J."/>
            <person name="Park H.-J."/>
            <person name="Ramirez L."/>
            <person name="Alfaro M."/>
            <person name="Sun H."/>
            <person name="Tritt A."/>
            <person name="Yoshinaga Y."/>
            <person name="Zwiers L.-H."/>
            <person name="Turgeon B."/>
            <person name="Goodwin S."/>
            <person name="Spatafora J."/>
            <person name="Crous P."/>
            <person name="Grigoriev I."/>
        </authorList>
    </citation>
    <scope>NUCLEOTIDE SEQUENCE</scope>
    <source>
        <strain evidence="4">CBS 101060</strain>
    </source>
</reference>
<evidence type="ECO:0000313" key="5">
    <source>
        <dbReference type="Proteomes" id="UP000799429"/>
    </source>
</evidence>
<evidence type="ECO:0000313" key="4">
    <source>
        <dbReference type="EMBL" id="KAF2836190.1"/>
    </source>
</evidence>
<dbReference type="SUPFAM" id="SSF51735">
    <property type="entry name" value="NAD(P)-binding Rossmann-fold domains"/>
    <property type="match status" value="1"/>
</dbReference>
<dbReference type="InterPro" id="IPR036291">
    <property type="entry name" value="NAD(P)-bd_dom_sf"/>
</dbReference>
<dbReference type="PRINTS" id="PR00081">
    <property type="entry name" value="GDHRDH"/>
</dbReference>
<organism evidence="4 5">
    <name type="scientific">Patellaria atrata CBS 101060</name>
    <dbReference type="NCBI Taxonomy" id="1346257"/>
    <lineage>
        <taxon>Eukaryota</taxon>
        <taxon>Fungi</taxon>
        <taxon>Dikarya</taxon>
        <taxon>Ascomycota</taxon>
        <taxon>Pezizomycotina</taxon>
        <taxon>Dothideomycetes</taxon>
        <taxon>Dothideomycetes incertae sedis</taxon>
        <taxon>Patellariales</taxon>
        <taxon>Patellariaceae</taxon>
        <taxon>Patellaria</taxon>
    </lineage>
</organism>
<dbReference type="PANTHER" id="PTHR42760:SF115">
    <property type="entry name" value="3-OXOACYL-[ACYL-CARRIER-PROTEIN] REDUCTASE FABG"/>
    <property type="match status" value="1"/>
</dbReference>
<comment type="caution">
    <text evidence="4">The sequence shown here is derived from an EMBL/GenBank/DDBJ whole genome shotgun (WGS) entry which is preliminary data.</text>
</comment>
<accession>A0A9P4VNE4</accession>
<dbReference type="PANTHER" id="PTHR42760">
    <property type="entry name" value="SHORT-CHAIN DEHYDROGENASES/REDUCTASES FAMILY MEMBER"/>
    <property type="match status" value="1"/>
</dbReference>
<dbReference type="GO" id="GO:0016616">
    <property type="term" value="F:oxidoreductase activity, acting on the CH-OH group of donors, NAD or NADP as acceptor"/>
    <property type="evidence" value="ECO:0007669"/>
    <property type="project" value="TreeGrafter"/>
</dbReference>
<keyword evidence="3" id="KW-0560">Oxidoreductase</keyword>
<protein>
    <submittedName>
        <fullName evidence="4">Lung carbonyl reductase</fullName>
    </submittedName>
</protein>
<dbReference type="FunFam" id="3.40.50.720:FF:000084">
    <property type="entry name" value="Short-chain dehydrogenase reductase"/>
    <property type="match status" value="1"/>
</dbReference>
<dbReference type="InterPro" id="IPR020904">
    <property type="entry name" value="Sc_DH/Rdtase_CS"/>
</dbReference>
<evidence type="ECO:0000256" key="1">
    <source>
        <dbReference type="ARBA" id="ARBA00006484"/>
    </source>
</evidence>
<dbReference type="EMBL" id="MU006104">
    <property type="protein sequence ID" value="KAF2836190.1"/>
    <property type="molecule type" value="Genomic_DNA"/>
</dbReference>
<dbReference type="AlphaFoldDB" id="A0A9P4VNE4"/>
<dbReference type="Pfam" id="PF13561">
    <property type="entry name" value="adh_short_C2"/>
    <property type="match status" value="1"/>
</dbReference>
<keyword evidence="2" id="KW-0521">NADP</keyword>
<keyword evidence="5" id="KW-1185">Reference proteome</keyword>
<comment type="similarity">
    <text evidence="1">Belongs to the short-chain dehydrogenases/reductases (SDR) family.</text>
</comment>
<dbReference type="InterPro" id="IPR002347">
    <property type="entry name" value="SDR_fam"/>
</dbReference>
<dbReference type="Gene3D" id="3.40.50.720">
    <property type="entry name" value="NAD(P)-binding Rossmann-like Domain"/>
    <property type="match status" value="1"/>
</dbReference>
<evidence type="ECO:0000256" key="2">
    <source>
        <dbReference type="ARBA" id="ARBA00022857"/>
    </source>
</evidence>
<name>A0A9P4VNE4_9PEZI</name>
<dbReference type="Proteomes" id="UP000799429">
    <property type="component" value="Unassembled WGS sequence"/>
</dbReference>
<sequence>MSRFSLKGRTALVTGGARGCGLAFAEGLAEAGAHVAIFDIIDPVEAFFDIEKTYGVKTCHYKVDVSSLESLEEGFEAFKKDFGGSLDICVPCAGVNKNVGFLDTSLEDFERLMSVNVRGVYYTAQLAAKAMIANKTTHGSIILVASIASYMAIRSQMSSAYCGTKGAVRAMCPAIAAELVKYGIRVNSISPGYVRTEMTAPFPHLLESWKDEIMNGRIAMPEDIRGGCIFLASDASFYMTGQDLCIDGGVTKW</sequence>